<sequence>MPLPPRVREDLYQFLRAIHPRHFPVQERLLNPMFHSHWLNLSGADGDLIIDDTLFEIKATHKPSRTHFLQLVLYVLLDDLALQSPQKKDPFGIEQVAVYYPRFDTVVT</sequence>
<comment type="caution">
    <text evidence="1">The sequence shown here is derived from an EMBL/GenBank/DDBJ whole genome shotgun (WGS) entry which is preliminary data.</text>
</comment>
<organism evidence="1 2">
    <name type="scientific">Deinococcus roseus</name>
    <dbReference type="NCBI Taxonomy" id="392414"/>
    <lineage>
        <taxon>Bacteria</taxon>
        <taxon>Thermotogati</taxon>
        <taxon>Deinococcota</taxon>
        <taxon>Deinococci</taxon>
        <taxon>Deinococcales</taxon>
        <taxon>Deinococcaceae</taxon>
        <taxon>Deinococcus</taxon>
    </lineage>
</organism>
<keyword evidence="2" id="KW-1185">Reference proteome</keyword>
<dbReference type="EMBL" id="BMOD01000047">
    <property type="protein sequence ID" value="GGJ58922.1"/>
    <property type="molecule type" value="Genomic_DNA"/>
</dbReference>
<dbReference type="RefSeq" id="WP_189009200.1">
    <property type="nucleotide sequence ID" value="NZ_BMOD01000047.1"/>
</dbReference>
<name>A0ABQ2DLI4_9DEIO</name>
<reference evidence="2" key="1">
    <citation type="journal article" date="2019" name="Int. J. Syst. Evol. Microbiol.">
        <title>The Global Catalogue of Microorganisms (GCM) 10K type strain sequencing project: providing services to taxonomists for standard genome sequencing and annotation.</title>
        <authorList>
            <consortium name="The Broad Institute Genomics Platform"/>
            <consortium name="The Broad Institute Genome Sequencing Center for Infectious Disease"/>
            <person name="Wu L."/>
            <person name="Ma J."/>
        </authorList>
    </citation>
    <scope>NUCLEOTIDE SEQUENCE [LARGE SCALE GENOMIC DNA]</scope>
    <source>
        <strain evidence="2">JCM 14370</strain>
    </source>
</reference>
<evidence type="ECO:0000313" key="2">
    <source>
        <dbReference type="Proteomes" id="UP000632222"/>
    </source>
</evidence>
<proteinExistence type="predicted"/>
<accession>A0ABQ2DLI4</accession>
<protein>
    <submittedName>
        <fullName evidence="1">Uncharacterized protein</fullName>
    </submittedName>
</protein>
<gene>
    <name evidence="1" type="ORF">GCM10008938_51240</name>
</gene>
<dbReference type="Proteomes" id="UP000632222">
    <property type="component" value="Unassembled WGS sequence"/>
</dbReference>
<evidence type="ECO:0000313" key="1">
    <source>
        <dbReference type="EMBL" id="GGJ58922.1"/>
    </source>
</evidence>